<evidence type="ECO:0000313" key="3">
    <source>
        <dbReference type="Proteomes" id="UP001499843"/>
    </source>
</evidence>
<proteinExistence type="predicted"/>
<evidence type="ECO:0000259" key="1">
    <source>
        <dbReference type="Pfam" id="PF07929"/>
    </source>
</evidence>
<dbReference type="PANTHER" id="PTHR41878:SF1">
    <property type="entry name" value="TNPR PROTEIN"/>
    <property type="match status" value="1"/>
</dbReference>
<keyword evidence="3" id="KW-1185">Reference proteome</keyword>
<protein>
    <recommendedName>
        <fullName evidence="1">Plasmid pRiA4b Orf3-like domain-containing protein</fullName>
    </recommendedName>
</protein>
<dbReference type="Pfam" id="PF07929">
    <property type="entry name" value="PRiA4_ORF3"/>
    <property type="match status" value="1"/>
</dbReference>
<dbReference type="RefSeq" id="WP_344496348.1">
    <property type="nucleotide sequence ID" value="NZ_BAAAQX010000076.1"/>
</dbReference>
<dbReference type="EMBL" id="BAAAQX010000076">
    <property type="protein sequence ID" value="GAA2219432.1"/>
    <property type="molecule type" value="Genomic_DNA"/>
</dbReference>
<feature type="domain" description="Plasmid pRiA4b Orf3-like" evidence="1">
    <location>
        <begin position="366"/>
        <end position="483"/>
    </location>
</feature>
<dbReference type="SUPFAM" id="SSF159941">
    <property type="entry name" value="MM3350-like"/>
    <property type="match status" value="1"/>
</dbReference>
<dbReference type="Proteomes" id="UP001499843">
    <property type="component" value="Unassembled WGS sequence"/>
</dbReference>
<evidence type="ECO:0000313" key="2">
    <source>
        <dbReference type="EMBL" id="GAA2219432.1"/>
    </source>
</evidence>
<dbReference type="InterPro" id="IPR024047">
    <property type="entry name" value="MM3350-like_sf"/>
</dbReference>
<name>A0ABN3D4L2_9ACTN</name>
<comment type="caution">
    <text evidence="2">The sequence shown here is derived from an EMBL/GenBank/DDBJ whole genome shotgun (WGS) entry which is preliminary data.</text>
</comment>
<dbReference type="InterPro" id="IPR012912">
    <property type="entry name" value="Plasmid_pRiA4b_Orf3-like"/>
</dbReference>
<accession>A0ABN3D4L2</accession>
<dbReference type="PANTHER" id="PTHR41878">
    <property type="entry name" value="LEXA REPRESSOR-RELATED"/>
    <property type="match status" value="1"/>
</dbReference>
<organism evidence="2 3">
    <name type="scientific">Nonomuraea monospora</name>
    <dbReference type="NCBI Taxonomy" id="568818"/>
    <lineage>
        <taxon>Bacteria</taxon>
        <taxon>Bacillati</taxon>
        <taxon>Actinomycetota</taxon>
        <taxon>Actinomycetes</taxon>
        <taxon>Streptosporangiales</taxon>
        <taxon>Streptosporangiaceae</taxon>
        <taxon>Nonomuraea</taxon>
    </lineage>
</organism>
<reference evidence="2 3" key="1">
    <citation type="journal article" date="2019" name="Int. J. Syst. Evol. Microbiol.">
        <title>The Global Catalogue of Microorganisms (GCM) 10K type strain sequencing project: providing services to taxonomists for standard genome sequencing and annotation.</title>
        <authorList>
            <consortium name="The Broad Institute Genomics Platform"/>
            <consortium name="The Broad Institute Genome Sequencing Center for Infectious Disease"/>
            <person name="Wu L."/>
            <person name="Ma J."/>
        </authorList>
    </citation>
    <scope>NUCLEOTIDE SEQUENCE [LARGE SCALE GENOMIC DNA]</scope>
    <source>
        <strain evidence="2 3">JCM 16114</strain>
    </source>
</reference>
<gene>
    <name evidence="2" type="ORF">GCM10009850_120710</name>
</gene>
<sequence length="515" mass="56631">MPSVAESPVFTAAHALASWVGGGRAITPSIAIKPALVPDAAQALGVACPAKVRRLSDVPELQRAWLTTVAAGLVTIEGSRAVRAEPAPALDAEVWYAALEQVIAAQFTDPCEVDPRICCLVTLDLLAEEAPPLGGALREAVEQGMRQRGDWDWRFVRLADRHPVDHLLTILVAFGVVDDRLMVTELGEHARKELAERLPPPITADLSAAEVLRRIAKAPPEEVPGLLWRWRIADVVPGSRKLVDRLPELLRAAAEASPAGRLSVVEVVAELGDAKGLWQAVRNLPLLGPHARWWLDAEMEGDREWRAVDYALAALDRYGVTDARYVLLDMMGGDLHEGVGGSGHPEADRLLAVLPRTAPAIPGYQLKISVSGAWRRVLVPENYSLGDLHQIIQRLFGWSDDHLHVFRVGKRRFSDPFRPLEECGNEDLCRLNRVLPEPRSVLRYTYDLGDCWEHEILLEMVVTGELAAPVCVGGRGDNPIEDYNPEYPDESVPFDRDAINRALARRTLAGEGDDE</sequence>
<dbReference type="Gene3D" id="3.10.290.30">
    <property type="entry name" value="MM3350-like"/>
    <property type="match status" value="1"/>
</dbReference>